<dbReference type="GeneID" id="90830080"/>
<feature type="compositionally biased region" description="Polar residues" evidence="1">
    <location>
        <begin position="161"/>
        <end position="202"/>
    </location>
</feature>
<keyword evidence="3" id="KW-1185">Reference proteome</keyword>
<dbReference type="EMBL" id="CP144532">
    <property type="protein sequence ID" value="WWC60181.1"/>
    <property type="molecule type" value="Genomic_DNA"/>
</dbReference>
<dbReference type="AlphaFoldDB" id="A0AAJ8MEA4"/>
<organism evidence="2 3">
    <name type="scientific">Kwoniella dejecticola CBS 10117</name>
    <dbReference type="NCBI Taxonomy" id="1296121"/>
    <lineage>
        <taxon>Eukaryota</taxon>
        <taxon>Fungi</taxon>
        <taxon>Dikarya</taxon>
        <taxon>Basidiomycota</taxon>
        <taxon>Agaricomycotina</taxon>
        <taxon>Tremellomycetes</taxon>
        <taxon>Tremellales</taxon>
        <taxon>Cryptococcaceae</taxon>
        <taxon>Kwoniella</taxon>
    </lineage>
</organism>
<accession>A0AAJ8MEA4</accession>
<gene>
    <name evidence="2" type="ORF">I303_102746</name>
</gene>
<dbReference type="Proteomes" id="UP000078595">
    <property type="component" value="Chromosome 3"/>
</dbReference>
<proteinExistence type="predicted"/>
<reference evidence="2" key="1">
    <citation type="submission" date="2013-07" db="EMBL/GenBank/DDBJ databases">
        <authorList>
            <consortium name="The Broad Institute Genome Sequencing Platform"/>
            <person name="Cuomo C."/>
            <person name="Litvintseva A."/>
            <person name="Chen Y."/>
            <person name="Heitman J."/>
            <person name="Sun S."/>
            <person name="Springer D."/>
            <person name="Dromer F."/>
            <person name="Young S.K."/>
            <person name="Zeng Q."/>
            <person name="Gargeya S."/>
            <person name="Fitzgerald M."/>
            <person name="Abouelleil A."/>
            <person name="Alvarado L."/>
            <person name="Berlin A.M."/>
            <person name="Chapman S.B."/>
            <person name="Dewar J."/>
            <person name="Goldberg J."/>
            <person name="Griggs A."/>
            <person name="Gujja S."/>
            <person name="Hansen M."/>
            <person name="Howarth C."/>
            <person name="Imamovic A."/>
            <person name="Larimer J."/>
            <person name="McCowan C."/>
            <person name="Murphy C."/>
            <person name="Pearson M."/>
            <person name="Priest M."/>
            <person name="Roberts A."/>
            <person name="Saif S."/>
            <person name="Shea T."/>
            <person name="Sykes S."/>
            <person name="Wortman J."/>
            <person name="Nusbaum C."/>
            <person name="Birren B."/>
        </authorList>
    </citation>
    <scope>NUCLEOTIDE SEQUENCE</scope>
    <source>
        <strain evidence="2">CBS 10117</strain>
    </source>
</reference>
<feature type="region of interest" description="Disordered" evidence="1">
    <location>
        <begin position="158"/>
        <end position="256"/>
    </location>
</feature>
<feature type="region of interest" description="Disordered" evidence="1">
    <location>
        <begin position="1"/>
        <end position="69"/>
    </location>
</feature>
<evidence type="ECO:0000256" key="1">
    <source>
        <dbReference type="SAM" id="MobiDB-lite"/>
    </source>
</evidence>
<protein>
    <submittedName>
        <fullName evidence="2">Uncharacterized protein</fullName>
    </submittedName>
</protein>
<sequence>MDSPPPYASPTASSANRDKRPRAGAIFGGRAELSPEELNQEAINAGRSVRRTSPRLQVQPQSSSAPAIAANKSSVVAPAQKKAAPPLIKCPICPSFKGQDVFQHIRRIHKDHTFSLPDFPPNTVVICRRCNAVHKPSTQGVANHFKECKVVLEARRRASGAPTTSNHASSGMQSPAQAPATTPSLSKTTLSATAPITPSGRTPVSAPTPATRPQPEAPQAVPDSSTRRLNDSDLGSQRGIARREKRRRWGADNSER</sequence>
<feature type="compositionally biased region" description="Low complexity" evidence="1">
    <location>
        <begin position="59"/>
        <end position="69"/>
    </location>
</feature>
<dbReference type="KEGG" id="kdj:90830080"/>
<name>A0AAJ8MEA4_9TREE</name>
<dbReference type="RefSeq" id="XP_065824690.1">
    <property type="nucleotide sequence ID" value="XM_065968618.1"/>
</dbReference>
<evidence type="ECO:0000313" key="3">
    <source>
        <dbReference type="Proteomes" id="UP000078595"/>
    </source>
</evidence>
<evidence type="ECO:0000313" key="2">
    <source>
        <dbReference type="EMBL" id="WWC60181.1"/>
    </source>
</evidence>
<reference evidence="2" key="2">
    <citation type="submission" date="2024-02" db="EMBL/GenBank/DDBJ databases">
        <title>Comparative genomics of Cryptococcus and Kwoniella reveals pathogenesis evolution and contrasting modes of karyotype evolution via chromosome fusion or intercentromeric recombination.</title>
        <authorList>
            <person name="Coelho M.A."/>
            <person name="David-Palma M."/>
            <person name="Shea T."/>
            <person name="Bowers K."/>
            <person name="McGinley-Smith S."/>
            <person name="Mohammad A.W."/>
            <person name="Gnirke A."/>
            <person name="Yurkov A.M."/>
            <person name="Nowrousian M."/>
            <person name="Sun S."/>
            <person name="Cuomo C.A."/>
            <person name="Heitman J."/>
        </authorList>
    </citation>
    <scope>NUCLEOTIDE SEQUENCE</scope>
    <source>
        <strain evidence="2">CBS 10117</strain>
    </source>
</reference>